<evidence type="ECO:0000256" key="1">
    <source>
        <dbReference type="ARBA" id="ARBA00011073"/>
    </source>
</evidence>
<dbReference type="InterPro" id="IPR022398">
    <property type="entry name" value="Peptidase_S8_His-AS"/>
</dbReference>
<keyword evidence="3 5" id="KW-0378">Hydrolase</keyword>
<dbReference type="GO" id="GO:0004252">
    <property type="term" value="F:serine-type endopeptidase activity"/>
    <property type="evidence" value="ECO:0007669"/>
    <property type="project" value="UniProtKB-UniRule"/>
</dbReference>
<evidence type="ECO:0000256" key="4">
    <source>
        <dbReference type="ARBA" id="ARBA00022825"/>
    </source>
</evidence>
<dbReference type="PANTHER" id="PTHR43806">
    <property type="entry name" value="PEPTIDASE S8"/>
    <property type="match status" value="1"/>
</dbReference>
<keyword evidence="4 5" id="KW-0720">Serine protease</keyword>
<dbReference type="Gene3D" id="3.40.50.200">
    <property type="entry name" value="Peptidase S8/S53 domain"/>
    <property type="match status" value="1"/>
</dbReference>
<name>A0A1H6Y2M8_9DEIO</name>
<keyword evidence="2 5" id="KW-0645">Protease</keyword>
<dbReference type="SUPFAM" id="SSF52743">
    <property type="entry name" value="Subtilisin-like"/>
    <property type="match status" value="1"/>
</dbReference>
<keyword evidence="10" id="KW-1185">Reference proteome</keyword>
<evidence type="ECO:0000256" key="2">
    <source>
        <dbReference type="ARBA" id="ARBA00022670"/>
    </source>
</evidence>
<dbReference type="InterPro" id="IPR023828">
    <property type="entry name" value="Peptidase_S8_Ser-AS"/>
</dbReference>
<dbReference type="PROSITE" id="PS00136">
    <property type="entry name" value="SUBTILASE_ASP"/>
    <property type="match status" value="1"/>
</dbReference>
<feature type="active site" description="Charge relay system" evidence="5">
    <location>
        <position position="421"/>
    </location>
</feature>
<organism evidence="9 10">
    <name type="scientific">Deinococcus reticulitermitis</name>
    <dbReference type="NCBI Taxonomy" id="856736"/>
    <lineage>
        <taxon>Bacteria</taxon>
        <taxon>Thermotogati</taxon>
        <taxon>Deinococcota</taxon>
        <taxon>Deinococci</taxon>
        <taxon>Deinococcales</taxon>
        <taxon>Deinococcaceae</taxon>
        <taxon>Deinococcus</taxon>
    </lineage>
</organism>
<evidence type="ECO:0000313" key="9">
    <source>
        <dbReference type="EMBL" id="SEJ33297.1"/>
    </source>
</evidence>
<feature type="active site" description="Charge relay system" evidence="5">
    <location>
        <position position="190"/>
    </location>
</feature>
<dbReference type="PRINTS" id="PR00723">
    <property type="entry name" value="SUBTILISIN"/>
</dbReference>
<dbReference type="OrthoDB" id="5240330at2"/>
<feature type="chain" id="PRO_5011760200" evidence="7">
    <location>
        <begin position="25"/>
        <end position="474"/>
    </location>
</feature>
<dbReference type="PROSITE" id="PS51257">
    <property type="entry name" value="PROKAR_LIPOPROTEIN"/>
    <property type="match status" value="1"/>
</dbReference>
<dbReference type="Pfam" id="PF00082">
    <property type="entry name" value="Peptidase_S8"/>
    <property type="match status" value="1"/>
</dbReference>
<dbReference type="GO" id="GO:0006508">
    <property type="term" value="P:proteolysis"/>
    <property type="evidence" value="ECO:0007669"/>
    <property type="project" value="UniProtKB-KW"/>
</dbReference>
<dbReference type="InterPro" id="IPR015500">
    <property type="entry name" value="Peptidase_S8_subtilisin-rel"/>
</dbReference>
<protein>
    <submittedName>
        <fullName evidence="9">Subtilase family protein</fullName>
    </submittedName>
</protein>
<dbReference type="PROSITE" id="PS00137">
    <property type="entry name" value="SUBTILASE_HIS"/>
    <property type="match status" value="1"/>
</dbReference>
<dbReference type="InterPro" id="IPR050131">
    <property type="entry name" value="Peptidase_S8_subtilisin-like"/>
</dbReference>
<dbReference type="STRING" id="856736.SAMN04488058_10673"/>
<dbReference type="InterPro" id="IPR023827">
    <property type="entry name" value="Peptidase_S8_Asp-AS"/>
</dbReference>
<dbReference type="AlphaFoldDB" id="A0A1H6Y2M8"/>
<dbReference type="PROSITE" id="PS51892">
    <property type="entry name" value="SUBTILASE"/>
    <property type="match status" value="1"/>
</dbReference>
<feature type="signal peptide" evidence="7">
    <location>
        <begin position="1"/>
        <end position="24"/>
    </location>
</feature>
<proteinExistence type="inferred from homology"/>
<comment type="similarity">
    <text evidence="1 5 6">Belongs to the peptidase S8 family.</text>
</comment>
<gene>
    <name evidence="9" type="ORF">SAMN04488058_10673</name>
</gene>
<evidence type="ECO:0000256" key="7">
    <source>
        <dbReference type="SAM" id="SignalP"/>
    </source>
</evidence>
<evidence type="ECO:0000259" key="8">
    <source>
        <dbReference type="Pfam" id="PF00082"/>
    </source>
</evidence>
<dbReference type="PANTHER" id="PTHR43806:SF11">
    <property type="entry name" value="CEREVISIN-RELATED"/>
    <property type="match status" value="1"/>
</dbReference>
<evidence type="ECO:0000256" key="5">
    <source>
        <dbReference type="PROSITE-ProRule" id="PRU01240"/>
    </source>
</evidence>
<evidence type="ECO:0000256" key="3">
    <source>
        <dbReference type="ARBA" id="ARBA00022801"/>
    </source>
</evidence>
<reference evidence="10" key="1">
    <citation type="submission" date="2016-10" db="EMBL/GenBank/DDBJ databases">
        <authorList>
            <person name="Varghese N."/>
            <person name="Submissions S."/>
        </authorList>
    </citation>
    <scope>NUCLEOTIDE SEQUENCE [LARGE SCALE GENOMIC DNA]</scope>
    <source>
        <strain evidence="10">CGMCC 1.10218</strain>
    </source>
</reference>
<evidence type="ECO:0000313" key="10">
    <source>
        <dbReference type="Proteomes" id="UP000199223"/>
    </source>
</evidence>
<dbReference type="Proteomes" id="UP000199223">
    <property type="component" value="Unassembled WGS sequence"/>
</dbReference>
<dbReference type="InterPro" id="IPR036852">
    <property type="entry name" value="Peptidase_S8/S53_dom_sf"/>
</dbReference>
<dbReference type="RefSeq" id="WP_092264268.1">
    <property type="nucleotide sequence ID" value="NZ_FNZA01000006.1"/>
</dbReference>
<feature type="active site" description="Charge relay system" evidence="5">
    <location>
        <position position="233"/>
    </location>
</feature>
<dbReference type="EMBL" id="FNZA01000006">
    <property type="protein sequence ID" value="SEJ33297.1"/>
    <property type="molecule type" value="Genomic_DNA"/>
</dbReference>
<dbReference type="InterPro" id="IPR000209">
    <property type="entry name" value="Peptidase_S8/S53_dom"/>
</dbReference>
<dbReference type="PROSITE" id="PS00138">
    <property type="entry name" value="SUBTILASE_SER"/>
    <property type="match status" value="1"/>
</dbReference>
<feature type="domain" description="Peptidase S8/S53" evidence="8">
    <location>
        <begin position="182"/>
        <end position="457"/>
    </location>
</feature>
<keyword evidence="7" id="KW-0732">Signal</keyword>
<accession>A0A1H6Y2M8</accession>
<sequence>MTNPSKAALLVGALLLAGCGGVIPGDGRTGGGGTHSGACQIGGQAVSGGGTVSTRGASPTAAPDWQAPRVAGQVLVEDAGGLSAQALRALSTVQTLRLEPGVLIALTPSGEGDAAFASRLGAAGLRTQPNFLYQPLAVPNDPGYPGNGGVPVGTGRYDQDYLVRIRAPGAWAALAAAGQDNAGVVTAVLDTGVDAGHPDLAGRLLPGCSFGARGEVSEGASEVSADSPQDRGHGTGVAGLIGAATNNALGVAGVTWQGRNVLPLKVLADDGASTASIRAALNHAVGRGAKVINMSLGAPGDFGDQLLKEALTRAARSAVLVAAAGNTSSQGIYFPASDPNVIAVGAVGRADSLACYSARPGGASGSRQLDIVAPGGNGGTSATVTNDVGPNEARCRVTSEYDVLTLTARDRGSYTLRLGTSEAAPLVSGVASLMWAANPGLSAAQVKARLLGSSRTVNGLKLLDAEAAVKAALR</sequence>
<evidence type="ECO:0000256" key="6">
    <source>
        <dbReference type="RuleBase" id="RU003355"/>
    </source>
</evidence>